<dbReference type="InterPro" id="IPR025958">
    <property type="entry name" value="SID1_TM_fam"/>
</dbReference>
<comment type="similarity">
    <text evidence="2">Belongs to the SID1 family.</text>
</comment>
<evidence type="ECO:0000256" key="6">
    <source>
        <dbReference type="ARBA" id="ARBA00023136"/>
    </source>
</evidence>
<feature type="transmembrane region" description="Helical" evidence="8">
    <location>
        <begin position="780"/>
        <end position="801"/>
    </location>
</feature>
<gene>
    <name evidence="10" type="primary">RvY_01506-1</name>
    <name evidence="10" type="synonym">RvY_01506.1</name>
    <name evidence="10" type="ORF">RvY_01506</name>
</gene>
<protein>
    <recommendedName>
        <fullName evidence="12">SID1 transmembrane family member 1</fullName>
    </recommendedName>
</protein>
<organism evidence="10 11">
    <name type="scientific">Ramazzottius varieornatus</name>
    <name type="common">Water bear</name>
    <name type="synonym">Tardigrade</name>
    <dbReference type="NCBI Taxonomy" id="947166"/>
    <lineage>
        <taxon>Eukaryota</taxon>
        <taxon>Metazoa</taxon>
        <taxon>Ecdysozoa</taxon>
        <taxon>Tardigrada</taxon>
        <taxon>Eutardigrada</taxon>
        <taxon>Parachela</taxon>
        <taxon>Hypsibioidea</taxon>
        <taxon>Ramazzottiidae</taxon>
        <taxon>Ramazzottius</taxon>
    </lineage>
</organism>
<name>A0A1D1URT6_RAMVA</name>
<dbReference type="GO" id="GO:0005886">
    <property type="term" value="C:plasma membrane"/>
    <property type="evidence" value="ECO:0007669"/>
    <property type="project" value="TreeGrafter"/>
</dbReference>
<feature type="transmembrane region" description="Helical" evidence="8">
    <location>
        <begin position="665"/>
        <end position="684"/>
    </location>
</feature>
<dbReference type="Pfam" id="PF13965">
    <property type="entry name" value="SID-1_RNA_chan"/>
    <property type="match status" value="1"/>
</dbReference>
<keyword evidence="3 8" id="KW-0812">Transmembrane</keyword>
<dbReference type="PANTHER" id="PTHR12185:SF14">
    <property type="entry name" value="CHOLESTEROL UPTAKE PROTEIN 1"/>
    <property type="match status" value="1"/>
</dbReference>
<dbReference type="Proteomes" id="UP000186922">
    <property type="component" value="Unassembled WGS sequence"/>
</dbReference>
<feature type="transmembrane region" description="Helical" evidence="8">
    <location>
        <begin position="755"/>
        <end position="774"/>
    </location>
</feature>
<dbReference type="OrthoDB" id="416618at2759"/>
<keyword evidence="4 9" id="KW-0732">Signal</keyword>
<feature type="transmembrane region" description="Helical" evidence="8">
    <location>
        <begin position="607"/>
        <end position="627"/>
    </location>
</feature>
<accession>A0A1D1URT6</accession>
<comment type="caution">
    <text evidence="10">The sequence shown here is derived from an EMBL/GenBank/DDBJ whole genome shotgun (WGS) entry which is preliminary data.</text>
</comment>
<dbReference type="AlphaFoldDB" id="A0A1D1URT6"/>
<dbReference type="GO" id="GO:0005764">
    <property type="term" value="C:lysosome"/>
    <property type="evidence" value="ECO:0007669"/>
    <property type="project" value="TreeGrafter"/>
</dbReference>
<dbReference type="EMBL" id="BDGG01000001">
    <property type="protein sequence ID" value="GAU88888.1"/>
    <property type="molecule type" value="Genomic_DNA"/>
</dbReference>
<evidence type="ECO:0000256" key="9">
    <source>
        <dbReference type="SAM" id="SignalP"/>
    </source>
</evidence>
<evidence type="ECO:0000256" key="4">
    <source>
        <dbReference type="ARBA" id="ARBA00022729"/>
    </source>
</evidence>
<dbReference type="STRING" id="947166.A0A1D1URT6"/>
<reference evidence="10 11" key="1">
    <citation type="journal article" date="2016" name="Nat. Commun.">
        <title>Extremotolerant tardigrade genome and improved radiotolerance of human cultured cells by tardigrade-unique protein.</title>
        <authorList>
            <person name="Hashimoto T."/>
            <person name="Horikawa D.D."/>
            <person name="Saito Y."/>
            <person name="Kuwahara H."/>
            <person name="Kozuka-Hata H."/>
            <person name="Shin-I T."/>
            <person name="Minakuchi Y."/>
            <person name="Ohishi K."/>
            <person name="Motoyama A."/>
            <person name="Aizu T."/>
            <person name="Enomoto A."/>
            <person name="Kondo K."/>
            <person name="Tanaka S."/>
            <person name="Hara Y."/>
            <person name="Koshikawa S."/>
            <person name="Sagara H."/>
            <person name="Miura T."/>
            <person name="Yokobori S."/>
            <person name="Miyagawa K."/>
            <person name="Suzuki Y."/>
            <person name="Kubo T."/>
            <person name="Oyama M."/>
            <person name="Kohara Y."/>
            <person name="Fujiyama A."/>
            <person name="Arakawa K."/>
            <person name="Katayama T."/>
            <person name="Toyoda A."/>
            <person name="Kunieda T."/>
        </authorList>
    </citation>
    <scope>NUCLEOTIDE SEQUENCE [LARGE SCALE GENOMIC DNA]</scope>
    <source>
        <strain evidence="10 11">YOKOZUNA-1</strain>
    </source>
</reference>
<dbReference type="GO" id="GO:0051033">
    <property type="term" value="F:RNA transmembrane transporter activity"/>
    <property type="evidence" value="ECO:0007669"/>
    <property type="project" value="TreeGrafter"/>
</dbReference>
<evidence type="ECO:0000313" key="10">
    <source>
        <dbReference type="EMBL" id="GAU88888.1"/>
    </source>
</evidence>
<evidence type="ECO:0000256" key="1">
    <source>
        <dbReference type="ARBA" id="ARBA00004141"/>
    </source>
</evidence>
<comment type="subcellular location">
    <subcellularLocation>
        <location evidence="1">Membrane</location>
        <topology evidence="1">Multi-pass membrane protein</topology>
    </subcellularLocation>
</comment>
<feature type="transmembrane region" description="Helical" evidence="8">
    <location>
        <begin position="316"/>
        <end position="338"/>
    </location>
</feature>
<evidence type="ECO:0008006" key="12">
    <source>
        <dbReference type="Google" id="ProtNLM"/>
    </source>
</evidence>
<feature type="transmembrane region" description="Helical" evidence="8">
    <location>
        <begin position="504"/>
        <end position="524"/>
    </location>
</feature>
<evidence type="ECO:0000256" key="7">
    <source>
        <dbReference type="ARBA" id="ARBA00023180"/>
    </source>
</evidence>
<dbReference type="PANTHER" id="PTHR12185">
    <property type="entry name" value="SID1 TRANSMEMBRANE FAMILY MEMEBER"/>
    <property type="match status" value="1"/>
</dbReference>
<evidence type="ECO:0000256" key="8">
    <source>
        <dbReference type="SAM" id="Phobius"/>
    </source>
</evidence>
<keyword evidence="7" id="KW-0325">Glycoprotein</keyword>
<proteinExistence type="inferred from homology"/>
<evidence type="ECO:0000256" key="2">
    <source>
        <dbReference type="ARBA" id="ARBA00006618"/>
    </source>
</evidence>
<evidence type="ECO:0000313" key="11">
    <source>
        <dbReference type="Proteomes" id="UP000186922"/>
    </source>
</evidence>
<feature type="signal peptide" evidence="9">
    <location>
        <begin position="1"/>
        <end position="19"/>
    </location>
</feature>
<feature type="transmembrane region" description="Helical" evidence="8">
    <location>
        <begin position="865"/>
        <end position="884"/>
    </location>
</feature>
<keyword evidence="5 8" id="KW-1133">Transmembrane helix</keyword>
<feature type="transmembrane region" description="Helical" evidence="8">
    <location>
        <begin position="813"/>
        <end position="834"/>
    </location>
</feature>
<feature type="transmembrane region" description="Helical" evidence="8">
    <location>
        <begin position="690"/>
        <end position="710"/>
    </location>
</feature>
<keyword evidence="11" id="KW-1185">Reference proteome</keyword>
<keyword evidence="6 8" id="KW-0472">Membrane</keyword>
<feature type="transmembrane region" description="Helical" evidence="8">
    <location>
        <begin position="633"/>
        <end position="653"/>
    </location>
</feature>
<evidence type="ECO:0000256" key="5">
    <source>
        <dbReference type="ARBA" id="ARBA00022989"/>
    </source>
</evidence>
<feature type="chain" id="PRO_5008897552" description="SID1 transmembrane family member 1" evidence="9">
    <location>
        <begin position="20"/>
        <end position="899"/>
    </location>
</feature>
<sequence>MKILIEVALLLSGLLCTNGEDLSQEFPALPTMDWPTVQQSFHSSFNRTYSQIVSSGHAAVFGYRQSTKSGAVKVQVWSSGAKVANPILVVVKRHNSVLSWQVPLVLEDAYSYLVTNRTLCPMRNHFLPAAEDDSPEQVPVPEVENFFVEVLTLSTQPIDFSLRVEPYHTFIKDGDISFIMEASPSAPHYVQYNMRTDSVRVLVKLDAIEGKSFCGYFSLQSVHCPVGDMESELRLEGRFQTVTSKSAIEVHRDHFKESQFYIVLLVHPHDDCEDAGSTFLGPFRPRRPSTDKNVETSERRKVVSITVTDTVDSDTIIIAVAVPIIVYLAFSLLIVILLQTTFSNWIAILCWKTILCRKVLVIKLPNRETQWKLNYFCDHNLNGAELPSQWDVKNYKKKDDSIVSVTEARAMTATEDKNIPDSETKVPLLLPVRHTYHFDTLHGKSSKIQGDRPAATRSISSQALHLEGLVSGEQAAPTRSTETGRSTSAKTDIVKSGKSVAVEYGTTLIAVFVFYALPVLQLVLTHQGLLLLTGNQDLCYYNFSCSNRLGVLSDFNHVVSNAGYVILGLLFILQVRRRSVFTSVIGDELLTKQIDIHDYGPPNQFGVLYGMGLALVMEGLMSSFYHICPSYSNFQFDTSFMYLISGLLILKLRHSRHRNILPRSYKAYSIFAIFIFIAVLGVVLRQYWYWIAFSIIHILLTLVIVHHTIFENDDDAKPQATADANPQNPLKGSPHGTKCKMFQREEWVKVPSSRYVIATLVLTVNMGFAVAGPILGGVDFASHLLFILQGNLFVYAVFYLVKKRLSENEKLSIGSLIYFLLAQPAWIAGMYFFVAGLTDWKVSPAISREGNKDCFLYNFYDEHDVWHMLSAFGLYFTFMFLLTLDDDIATLHKDDLEKF</sequence>
<evidence type="ECO:0000256" key="3">
    <source>
        <dbReference type="ARBA" id="ARBA00022692"/>
    </source>
</evidence>
<dbReference type="GO" id="GO:0003725">
    <property type="term" value="F:double-stranded RNA binding"/>
    <property type="evidence" value="ECO:0007669"/>
    <property type="project" value="TreeGrafter"/>
</dbReference>
<feature type="transmembrane region" description="Helical" evidence="8">
    <location>
        <begin position="555"/>
        <end position="573"/>
    </location>
</feature>